<feature type="compositionally biased region" description="Polar residues" evidence="1">
    <location>
        <begin position="54"/>
        <end position="65"/>
    </location>
</feature>
<reference evidence="3" key="2">
    <citation type="submission" date="2015-01" db="EMBL/GenBank/DDBJ databases">
        <title>Evolutionary Origins and Diversification of the Mycorrhizal Mutualists.</title>
        <authorList>
            <consortium name="DOE Joint Genome Institute"/>
            <consortium name="Mycorrhizal Genomics Consortium"/>
            <person name="Kohler A."/>
            <person name="Kuo A."/>
            <person name="Nagy L.G."/>
            <person name="Floudas D."/>
            <person name="Copeland A."/>
            <person name="Barry K.W."/>
            <person name="Cichocki N."/>
            <person name="Veneault-Fourrey C."/>
            <person name="LaButti K."/>
            <person name="Lindquist E.A."/>
            <person name="Lipzen A."/>
            <person name="Lundell T."/>
            <person name="Morin E."/>
            <person name="Murat C."/>
            <person name="Riley R."/>
            <person name="Ohm R."/>
            <person name="Sun H."/>
            <person name="Tunlid A."/>
            <person name="Henrissat B."/>
            <person name="Grigoriev I.V."/>
            <person name="Hibbett D.S."/>
            <person name="Martin F."/>
        </authorList>
    </citation>
    <scope>NUCLEOTIDE SEQUENCE [LARGE SCALE GENOMIC DNA]</scope>
    <source>
        <strain evidence="3">Zn</strain>
    </source>
</reference>
<dbReference type="HOGENOM" id="CLU_1876052_0_0_1"/>
<dbReference type="InParanoid" id="A0A0C3HF83"/>
<gene>
    <name evidence="2" type="ORF">OIDMADRAFT_18674</name>
</gene>
<sequence length="136" mass="15487">MPVSQRALVCSKLVHPANQLSIHKPAAIRALSSTRRQYVGGYVTARRSNKSESSKMGSKSTTGNMDKNIRRSGSETQKSAEETKIDENERAYQAEVEQHNKDFAEGYDRAADHATEMKVDEKFWKGYKEKPWEHKK</sequence>
<feature type="compositionally biased region" description="Basic and acidic residues" evidence="1">
    <location>
        <begin position="67"/>
        <end position="95"/>
    </location>
</feature>
<accession>A0A0C3HF83</accession>
<feature type="region of interest" description="Disordered" evidence="1">
    <location>
        <begin position="42"/>
        <end position="95"/>
    </location>
</feature>
<dbReference type="EMBL" id="KN832875">
    <property type="protein sequence ID" value="KIN01800.1"/>
    <property type="molecule type" value="Genomic_DNA"/>
</dbReference>
<reference evidence="2 3" key="1">
    <citation type="submission" date="2014-04" db="EMBL/GenBank/DDBJ databases">
        <authorList>
            <consortium name="DOE Joint Genome Institute"/>
            <person name="Kuo A."/>
            <person name="Martino E."/>
            <person name="Perotto S."/>
            <person name="Kohler A."/>
            <person name="Nagy L.G."/>
            <person name="Floudas D."/>
            <person name="Copeland A."/>
            <person name="Barry K.W."/>
            <person name="Cichocki N."/>
            <person name="Veneault-Fourrey C."/>
            <person name="LaButti K."/>
            <person name="Lindquist E.A."/>
            <person name="Lipzen A."/>
            <person name="Lundell T."/>
            <person name="Morin E."/>
            <person name="Murat C."/>
            <person name="Sun H."/>
            <person name="Tunlid A."/>
            <person name="Henrissat B."/>
            <person name="Grigoriev I.V."/>
            <person name="Hibbett D.S."/>
            <person name="Martin F."/>
            <person name="Nordberg H.P."/>
            <person name="Cantor M.N."/>
            <person name="Hua S.X."/>
        </authorList>
    </citation>
    <scope>NUCLEOTIDE SEQUENCE [LARGE SCALE GENOMIC DNA]</scope>
    <source>
        <strain evidence="2 3">Zn</strain>
    </source>
</reference>
<dbReference type="AlphaFoldDB" id="A0A0C3HF83"/>
<organism evidence="2 3">
    <name type="scientific">Oidiodendron maius (strain Zn)</name>
    <dbReference type="NCBI Taxonomy" id="913774"/>
    <lineage>
        <taxon>Eukaryota</taxon>
        <taxon>Fungi</taxon>
        <taxon>Dikarya</taxon>
        <taxon>Ascomycota</taxon>
        <taxon>Pezizomycotina</taxon>
        <taxon>Leotiomycetes</taxon>
        <taxon>Leotiomycetes incertae sedis</taxon>
        <taxon>Myxotrichaceae</taxon>
        <taxon>Oidiodendron</taxon>
    </lineage>
</organism>
<evidence type="ECO:0000313" key="2">
    <source>
        <dbReference type="EMBL" id="KIN01800.1"/>
    </source>
</evidence>
<name>A0A0C3HF83_OIDMZ</name>
<proteinExistence type="predicted"/>
<evidence type="ECO:0000313" key="3">
    <source>
        <dbReference type="Proteomes" id="UP000054321"/>
    </source>
</evidence>
<dbReference type="Proteomes" id="UP000054321">
    <property type="component" value="Unassembled WGS sequence"/>
</dbReference>
<dbReference type="OrthoDB" id="5334244at2759"/>
<protein>
    <submittedName>
        <fullName evidence="2">Uncharacterized protein</fullName>
    </submittedName>
</protein>
<keyword evidence="3" id="KW-1185">Reference proteome</keyword>
<evidence type="ECO:0000256" key="1">
    <source>
        <dbReference type="SAM" id="MobiDB-lite"/>
    </source>
</evidence>